<dbReference type="Pfam" id="PF03691">
    <property type="entry name" value="UPF0167"/>
    <property type="match status" value="1"/>
</dbReference>
<evidence type="ECO:0000313" key="2">
    <source>
        <dbReference type="EMBL" id="CRP79148.1"/>
    </source>
</evidence>
<evidence type="ECO:0000313" key="5">
    <source>
        <dbReference type="Proteomes" id="UP000194857"/>
    </source>
</evidence>
<proteinExistence type="inferred from homology"/>
<evidence type="ECO:0000313" key="4">
    <source>
        <dbReference type="Proteomes" id="UP000045039"/>
    </source>
</evidence>
<dbReference type="Proteomes" id="UP000045039">
    <property type="component" value="Unassembled WGS sequence"/>
</dbReference>
<evidence type="ECO:0000256" key="1">
    <source>
        <dbReference type="ARBA" id="ARBA00008525"/>
    </source>
</evidence>
<accession>A0A0C7AGD7</accession>
<dbReference type="Proteomes" id="UP000194857">
    <property type="component" value="Unassembled WGS sequence"/>
</dbReference>
<evidence type="ECO:0008006" key="6">
    <source>
        <dbReference type="Google" id="ProtNLM"/>
    </source>
</evidence>
<comment type="caution">
    <text evidence="3">The sequence shown here is derived from an EMBL/GenBank/DDBJ whole genome shotgun (WGS) entry which is preliminary data.</text>
</comment>
<gene>
    <name evidence="3" type="ORF">CAZ10_35820</name>
    <name evidence="2" type="ORF">PAERUG_P19_London_7_VIM_2_05_10_05561</name>
</gene>
<dbReference type="AlphaFoldDB" id="A0A0C7AGD7"/>
<reference evidence="2" key="1">
    <citation type="submission" date="2015-06" db="EMBL/GenBank/DDBJ databases">
        <authorList>
            <person name="Radhakrishnan R."/>
            <person name="Underwood A."/>
            <person name="Al-Shahib A."/>
        </authorList>
    </citation>
    <scope>NUCLEOTIDE SEQUENCE</scope>
    <source>
        <strain evidence="2">P19_London_7_VIM_2_05_10</strain>
    </source>
</reference>
<dbReference type="RefSeq" id="WP_003103931.1">
    <property type="nucleotide sequence ID" value="NZ_AP014839.1"/>
</dbReference>
<dbReference type="OMA" id="PWCVADG"/>
<reference evidence="3 5" key="3">
    <citation type="submission" date="2017-05" db="EMBL/GenBank/DDBJ databases">
        <authorList>
            <person name="Song R."/>
            <person name="Chenine A.L."/>
            <person name="Ruprecht R.M."/>
        </authorList>
    </citation>
    <scope>NUCLEOTIDE SEQUENCE [LARGE SCALE GENOMIC DNA]</scope>
    <source>
        <strain evidence="3 5">S567_C10_BS</strain>
    </source>
</reference>
<name>A0A0C7AGD7_PSEAI</name>
<dbReference type="EMBL" id="NFFZ01000036">
    <property type="protein sequence ID" value="OTI54919.1"/>
    <property type="molecule type" value="Genomic_DNA"/>
</dbReference>
<comment type="similarity">
    <text evidence="1">Belongs to the UPF0167 family.</text>
</comment>
<reference evidence="4" key="2">
    <citation type="submission" date="2015-06" db="EMBL/GenBank/DDBJ databases">
        <authorList>
            <person name="Radhakrishnan Rajesh"/>
            <person name="Underwood Anthony"/>
            <person name="Al-Shahib Ali"/>
        </authorList>
    </citation>
    <scope>NUCLEOTIDE SEQUENCE [LARGE SCALE GENOMIC DNA]</scope>
    <source>
        <strain evidence="4">P19_London_7_VIM_2_05_10</strain>
    </source>
</reference>
<evidence type="ECO:0000313" key="3">
    <source>
        <dbReference type="EMBL" id="OTI54919.1"/>
    </source>
</evidence>
<organism evidence="3 5">
    <name type="scientific">Pseudomonas aeruginosa</name>
    <dbReference type="NCBI Taxonomy" id="287"/>
    <lineage>
        <taxon>Bacteria</taxon>
        <taxon>Pseudomonadati</taxon>
        <taxon>Pseudomonadota</taxon>
        <taxon>Gammaproteobacteria</taxon>
        <taxon>Pseudomonadales</taxon>
        <taxon>Pseudomonadaceae</taxon>
        <taxon>Pseudomonas</taxon>
    </lineage>
</organism>
<dbReference type="EMBL" id="CVVU01000244">
    <property type="protein sequence ID" value="CRP79148.1"/>
    <property type="molecule type" value="Genomic_DNA"/>
</dbReference>
<dbReference type="InterPro" id="IPR005363">
    <property type="entry name" value="UPF0167"/>
</dbReference>
<sequence length="179" mass="19655">MNPPLPHFRYHPEPLASGSIEASATTCQCCGKARGYVYTGSPYSRHELPPGSLCPWCIADGSAAARYEASFSDDYPLLDAGVAADIVTEVCERTPGYTSWQQERWLVCCEDACAFRGDAGREEIGQLGAEGLAQRFADFAWPAITWQRLVDAYTPGGNPAIYRFDCLHCGQAHYDLDFT</sequence>
<protein>
    <recommendedName>
        <fullName evidence="6">CbrC family protein</fullName>
    </recommendedName>
</protein>